<protein>
    <recommendedName>
        <fullName evidence="8">Flavin-containing monooxygenase</fullName>
        <ecNumber evidence="8">1.-.-.-</ecNumber>
    </recommendedName>
</protein>
<dbReference type="AlphaFoldDB" id="A0A482X4L4"/>
<dbReference type="GO" id="GO:0004499">
    <property type="term" value="F:N,N-dimethylaniline monooxygenase activity"/>
    <property type="evidence" value="ECO:0007669"/>
    <property type="project" value="InterPro"/>
</dbReference>
<reference evidence="9 10" key="1">
    <citation type="journal article" date="2017" name="Gigascience">
        <title>Genome sequence of the small brown planthopper, Laodelphax striatellus.</title>
        <authorList>
            <person name="Zhu J."/>
            <person name="Jiang F."/>
            <person name="Wang X."/>
            <person name="Yang P."/>
            <person name="Bao Y."/>
            <person name="Zhao W."/>
            <person name="Wang W."/>
            <person name="Lu H."/>
            <person name="Wang Q."/>
            <person name="Cui N."/>
            <person name="Li J."/>
            <person name="Chen X."/>
            <person name="Luo L."/>
            <person name="Yu J."/>
            <person name="Kang L."/>
            <person name="Cui F."/>
        </authorList>
    </citation>
    <scope>NUCLEOTIDE SEQUENCE [LARGE SCALE GENOMIC DNA]</scope>
    <source>
        <strain evidence="9">Lst14</strain>
    </source>
</reference>
<dbReference type="Pfam" id="PF00743">
    <property type="entry name" value="FMO-like"/>
    <property type="match status" value="2"/>
</dbReference>
<gene>
    <name evidence="9" type="ORF">LSTR_LSTR003355</name>
</gene>
<comment type="similarity">
    <text evidence="2 8">Belongs to the FMO family.</text>
</comment>
<dbReference type="InParanoid" id="A0A482X4L4"/>
<evidence type="ECO:0000256" key="7">
    <source>
        <dbReference type="ARBA" id="ARBA00023033"/>
    </source>
</evidence>
<keyword evidence="3 8" id="KW-0285">Flavoprotein</keyword>
<dbReference type="PIRSF" id="PIRSF000332">
    <property type="entry name" value="FMO"/>
    <property type="match status" value="1"/>
</dbReference>
<dbReference type="SUPFAM" id="SSF51905">
    <property type="entry name" value="FAD/NAD(P)-binding domain"/>
    <property type="match status" value="2"/>
</dbReference>
<evidence type="ECO:0000256" key="6">
    <source>
        <dbReference type="ARBA" id="ARBA00023002"/>
    </source>
</evidence>
<comment type="caution">
    <text evidence="9">The sequence shown here is derived from an EMBL/GenBank/DDBJ whole genome shotgun (WGS) entry which is preliminary data.</text>
</comment>
<keyword evidence="7 8" id="KW-0503">Monooxygenase</keyword>
<keyword evidence="4 8" id="KW-0274">FAD</keyword>
<evidence type="ECO:0000256" key="5">
    <source>
        <dbReference type="ARBA" id="ARBA00022857"/>
    </source>
</evidence>
<dbReference type="Gene3D" id="3.50.50.60">
    <property type="entry name" value="FAD/NAD(P)-binding domain"/>
    <property type="match status" value="2"/>
</dbReference>
<name>A0A482X4L4_LAOST</name>
<evidence type="ECO:0000256" key="4">
    <source>
        <dbReference type="ARBA" id="ARBA00022827"/>
    </source>
</evidence>
<dbReference type="Proteomes" id="UP000291343">
    <property type="component" value="Unassembled WGS sequence"/>
</dbReference>
<keyword evidence="6 8" id="KW-0560">Oxidoreductase</keyword>
<keyword evidence="5" id="KW-0521">NADP</keyword>
<accession>A0A482X4L4</accession>
<dbReference type="FunCoup" id="A0A482X4L4">
    <property type="interactions" value="195"/>
</dbReference>
<dbReference type="PRINTS" id="PR00370">
    <property type="entry name" value="FMOXYGENASE"/>
</dbReference>
<evidence type="ECO:0000256" key="2">
    <source>
        <dbReference type="ARBA" id="ARBA00009183"/>
    </source>
</evidence>
<evidence type="ECO:0000256" key="8">
    <source>
        <dbReference type="RuleBase" id="RU361177"/>
    </source>
</evidence>
<evidence type="ECO:0000256" key="3">
    <source>
        <dbReference type="ARBA" id="ARBA00022630"/>
    </source>
</evidence>
<dbReference type="EMBL" id="QKKF02017590">
    <property type="protein sequence ID" value="RZF40845.1"/>
    <property type="molecule type" value="Genomic_DNA"/>
</dbReference>
<dbReference type="InterPro" id="IPR020946">
    <property type="entry name" value="Flavin_mOase-like"/>
</dbReference>
<dbReference type="GO" id="GO:0050660">
    <property type="term" value="F:flavin adenine dinucleotide binding"/>
    <property type="evidence" value="ECO:0007669"/>
    <property type="project" value="InterPro"/>
</dbReference>
<organism evidence="9 10">
    <name type="scientific">Laodelphax striatellus</name>
    <name type="common">Small brown planthopper</name>
    <name type="synonym">Delphax striatella</name>
    <dbReference type="NCBI Taxonomy" id="195883"/>
    <lineage>
        <taxon>Eukaryota</taxon>
        <taxon>Metazoa</taxon>
        <taxon>Ecdysozoa</taxon>
        <taxon>Arthropoda</taxon>
        <taxon>Hexapoda</taxon>
        <taxon>Insecta</taxon>
        <taxon>Pterygota</taxon>
        <taxon>Neoptera</taxon>
        <taxon>Paraneoptera</taxon>
        <taxon>Hemiptera</taxon>
        <taxon>Auchenorrhyncha</taxon>
        <taxon>Fulgoroidea</taxon>
        <taxon>Delphacidae</taxon>
        <taxon>Criomorphinae</taxon>
        <taxon>Laodelphax</taxon>
    </lineage>
</organism>
<comment type="cofactor">
    <cofactor evidence="1 8">
        <name>FAD</name>
        <dbReference type="ChEBI" id="CHEBI:57692"/>
    </cofactor>
</comment>
<dbReference type="GO" id="GO:0050661">
    <property type="term" value="F:NADP binding"/>
    <property type="evidence" value="ECO:0007669"/>
    <property type="project" value="InterPro"/>
</dbReference>
<dbReference type="EC" id="1.-.-.-" evidence="8"/>
<dbReference type="InterPro" id="IPR000960">
    <property type="entry name" value="Flavin_mOase"/>
</dbReference>
<proteinExistence type="inferred from homology"/>
<dbReference type="STRING" id="195883.A0A482X4L4"/>
<evidence type="ECO:0000313" key="9">
    <source>
        <dbReference type="EMBL" id="RZF40845.1"/>
    </source>
</evidence>
<keyword evidence="10" id="KW-1185">Reference proteome</keyword>
<dbReference type="InterPro" id="IPR050346">
    <property type="entry name" value="FMO-like"/>
</dbReference>
<dbReference type="PANTHER" id="PTHR23023">
    <property type="entry name" value="DIMETHYLANILINE MONOOXYGENASE"/>
    <property type="match status" value="1"/>
</dbReference>
<dbReference type="InterPro" id="IPR036188">
    <property type="entry name" value="FAD/NAD-bd_sf"/>
</dbReference>
<evidence type="ECO:0000256" key="1">
    <source>
        <dbReference type="ARBA" id="ARBA00001974"/>
    </source>
</evidence>
<dbReference type="FunFam" id="3.50.50.60:FF:000138">
    <property type="entry name" value="Flavin-containing monooxygenase"/>
    <property type="match status" value="1"/>
</dbReference>
<evidence type="ECO:0000313" key="10">
    <source>
        <dbReference type="Proteomes" id="UP000291343"/>
    </source>
</evidence>
<sequence length="457" mass="51623">MNHQTKYLGIMKADKKVAIIGSGVSGLCAAKHCSAADSGVSCIVYEQAPVIGGTWVYSDQTDVDNYGLPVHSSMYKSLRTNLPKEAMSFPDFPHGEGEVSYLPANGVLQYLNDYADKFELKKLIKFQHHVKQIKPIENERWEITVVDLKNNEETIQEFDAVMICIGHNSTPRYPVIPGKDKFQGLQRHSHHYREPLPYQGKNVLVIGAGPSGLDLTCELSSVANKVYLSHHTDYAGNLHFPENVELKPDVSSLTEKTVIFNDATEGDIDMIMYCTGYISSYPFLTKECGIVVVDNFAKPLYKHMINIEHPTMSIIGIPRHLPIFHLVDIQTKFFIKTVTGEIKLPPKDEMLDELEAYISKKLNEGCRLRDLTALGKSMQTYYNDLANKAGVKNMSTLIVKMYFDAYERIFKDFMTFRNNCYRIVDNENFNVIDMRELQKTFVCKCGNGCKPPTGINA</sequence>
<dbReference type="OrthoDB" id="66881at2759"/>
<dbReference type="SMR" id="A0A482X4L4"/>